<gene>
    <name evidence="1" type="ORF">NEH16_32000</name>
</gene>
<sequence length="88" mass="9408">MVKVVLPSVWAADGQTEFEVPAGLLHEVIKRFVADHPSYARRLLGTDHEPAGYINMCVGDALIPRKSRATTVVPEGSTVVLIPPMAGG</sequence>
<keyword evidence="2" id="KW-1185">Reference proteome</keyword>
<dbReference type="InterPro" id="IPR012675">
    <property type="entry name" value="Beta-grasp_dom_sf"/>
</dbReference>
<dbReference type="Gene3D" id="3.10.20.30">
    <property type="match status" value="1"/>
</dbReference>
<dbReference type="SUPFAM" id="SSF54285">
    <property type="entry name" value="MoaD/ThiS"/>
    <property type="match status" value="1"/>
</dbReference>
<name>A0ABY6Q176_9ACTN</name>
<dbReference type="EMBL" id="CP098740">
    <property type="protein sequence ID" value="UZK58089.1"/>
    <property type="molecule type" value="Genomic_DNA"/>
</dbReference>
<reference evidence="1" key="1">
    <citation type="journal article" date="2022" name="Front. Microbiol.">
        <title>Mirubactin C rescues the lethal effect of cell wall biosynthesis mutations in Bacillus subtilis.</title>
        <authorList>
            <person name="Kepplinger B."/>
            <person name="Wen X."/>
            <person name="Tyler A.R."/>
            <person name="Kim B.Y."/>
            <person name="Brown J."/>
            <person name="Banks P."/>
            <person name="Dashti Y."/>
            <person name="Mackenzie E.S."/>
            <person name="Wills C."/>
            <person name="Kawai Y."/>
            <person name="Waldron K.J."/>
            <person name="Allenby N.E.E."/>
            <person name="Wu L.J."/>
            <person name="Hall M.J."/>
            <person name="Errington J."/>
        </authorList>
    </citation>
    <scope>NUCLEOTIDE SEQUENCE</scope>
    <source>
        <strain evidence="1">MDA8-470</strain>
    </source>
</reference>
<evidence type="ECO:0000313" key="2">
    <source>
        <dbReference type="Proteomes" id="UP001164963"/>
    </source>
</evidence>
<protein>
    <submittedName>
        <fullName evidence="1">MoaD/ThiS family protein</fullName>
    </submittedName>
</protein>
<proteinExistence type="predicted"/>
<organism evidence="1 2">
    <name type="scientific">Streptomyces drozdowiczii</name>
    <dbReference type="NCBI Taxonomy" id="202862"/>
    <lineage>
        <taxon>Bacteria</taxon>
        <taxon>Bacillati</taxon>
        <taxon>Actinomycetota</taxon>
        <taxon>Actinomycetes</taxon>
        <taxon>Kitasatosporales</taxon>
        <taxon>Streptomycetaceae</taxon>
        <taxon>Streptomyces</taxon>
    </lineage>
</organism>
<dbReference type="Proteomes" id="UP001164963">
    <property type="component" value="Chromosome"/>
</dbReference>
<dbReference type="CDD" id="cd17040">
    <property type="entry name" value="Ubl_MoaD_like"/>
    <property type="match status" value="1"/>
</dbReference>
<evidence type="ECO:0000313" key="1">
    <source>
        <dbReference type="EMBL" id="UZK58089.1"/>
    </source>
</evidence>
<accession>A0ABY6Q176</accession>
<dbReference type="InterPro" id="IPR016155">
    <property type="entry name" value="Mopterin_synth/thiamin_S_b"/>
</dbReference>
<dbReference type="RefSeq" id="WP_073969485.1">
    <property type="nucleotide sequence ID" value="NZ_CP098740.1"/>
</dbReference>